<feature type="compositionally biased region" description="Gly residues" evidence="1">
    <location>
        <begin position="65"/>
        <end position="77"/>
    </location>
</feature>
<dbReference type="WBParaSite" id="NBR_0001283101-mRNA-1">
    <property type="protein sequence ID" value="NBR_0001283101-mRNA-1"/>
    <property type="gene ID" value="NBR_0001283101"/>
</dbReference>
<evidence type="ECO:0000256" key="1">
    <source>
        <dbReference type="SAM" id="MobiDB-lite"/>
    </source>
</evidence>
<feature type="region of interest" description="Disordered" evidence="1">
    <location>
        <begin position="333"/>
        <end position="397"/>
    </location>
</feature>
<proteinExistence type="predicted"/>
<sequence>MQNSGENDFQRDDLAAGASAVFTPPVSTFADQFSNMSIIEKDGEVLNTSWEDCATLPSQQWPGLGQDGDGGGVPGGQGRRRKTEDRDRRGRESPKELTWEERIRKGAVQKERVEQRGLEKPEKTERDVREINLGSGRQRGQRGRPTNPDGCRIQRGGSARLPLLSPVPPIERENTQCRHGQAVRISAPRSNRLCERDGHFDAGPPRMVPMHAPQYYNHGAPLLMGRGAYYRPGPPVVCVPQQDQRFRNTWLDANLGLNYPQVQMVDYAFSPCCVFRARPNFGGRSGYRCTSRYANSARDSTRTQPHEGGVRETKVDEEEVWLCEAEEEKQNRCANNVDWSPGKEGPENGVPRGSTIIENREKGEDDEKEDRCKDNNIRSDILTPNDEADTLKTAASA</sequence>
<feature type="region of interest" description="Disordered" evidence="1">
    <location>
        <begin position="50"/>
        <end position="171"/>
    </location>
</feature>
<feature type="compositionally biased region" description="Basic and acidic residues" evidence="1">
    <location>
        <begin position="358"/>
        <end position="377"/>
    </location>
</feature>
<reference evidence="2 3" key="2">
    <citation type="submission" date="2018-11" db="EMBL/GenBank/DDBJ databases">
        <authorList>
            <consortium name="Pathogen Informatics"/>
        </authorList>
    </citation>
    <scope>NUCLEOTIDE SEQUENCE [LARGE SCALE GENOMIC DNA]</scope>
</reference>
<organism evidence="4">
    <name type="scientific">Nippostrongylus brasiliensis</name>
    <name type="common">Rat hookworm</name>
    <dbReference type="NCBI Taxonomy" id="27835"/>
    <lineage>
        <taxon>Eukaryota</taxon>
        <taxon>Metazoa</taxon>
        <taxon>Ecdysozoa</taxon>
        <taxon>Nematoda</taxon>
        <taxon>Chromadorea</taxon>
        <taxon>Rhabditida</taxon>
        <taxon>Rhabditina</taxon>
        <taxon>Rhabditomorpha</taxon>
        <taxon>Strongyloidea</taxon>
        <taxon>Heligmosomidae</taxon>
        <taxon>Nippostrongylus</taxon>
    </lineage>
</organism>
<feature type="region of interest" description="Disordered" evidence="1">
    <location>
        <begin position="295"/>
        <end position="316"/>
    </location>
</feature>
<gene>
    <name evidence="2" type="ORF">NBR_LOCUS12832</name>
</gene>
<evidence type="ECO:0000313" key="2">
    <source>
        <dbReference type="EMBL" id="VDL76421.1"/>
    </source>
</evidence>
<reference evidence="4" key="1">
    <citation type="submission" date="2017-02" db="UniProtKB">
        <authorList>
            <consortium name="WormBaseParasite"/>
        </authorList>
    </citation>
    <scope>IDENTIFICATION</scope>
</reference>
<feature type="compositionally biased region" description="Basic and acidic residues" evidence="1">
    <location>
        <begin position="82"/>
        <end position="130"/>
    </location>
</feature>
<keyword evidence="3" id="KW-1185">Reference proteome</keyword>
<dbReference type="Proteomes" id="UP000271162">
    <property type="component" value="Unassembled WGS sequence"/>
</dbReference>
<evidence type="ECO:0000313" key="4">
    <source>
        <dbReference type="WBParaSite" id="NBR_0001283101-mRNA-1"/>
    </source>
</evidence>
<evidence type="ECO:0000313" key="3">
    <source>
        <dbReference type="Proteomes" id="UP000271162"/>
    </source>
</evidence>
<feature type="compositionally biased region" description="Basic and acidic residues" evidence="1">
    <location>
        <begin position="299"/>
        <end position="314"/>
    </location>
</feature>
<dbReference type="AlphaFoldDB" id="A0A0N4Y969"/>
<dbReference type="EMBL" id="UYSL01020872">
    <property type="protein sequence ID" value="VDL76421.1"/>
    <property type="molecule type" value="Genomic_DNA"/>
</dbReference>
<name>A0A0N4Y969_NIPBR</name>
<dbReference type="STRING" id="27835.A0A0N4Y969"/>
<accession>A0A0N4Y969</accession>
<protein>
    <submittedName>
        <fullName evidence="2 4">Uncharacterized protein</fullName>
    </submittedName>
</protein>